<feature type="transmembrane region" description="Helical" evidence="6">
    <location>
        <begin position="595"/>
        <end position="615"/>
    </location>
</feature>
<dbReference type="RefSeq" id="WP_156559143.1">
    <property type="nucleotide sequence ID" value="NZ_CACRTV010000021.1"/>
</dbReference>
<feature type="transmembrane region" description="Helical" evidence="6">
    <location>
        <begin position="108"/>
        <end position="137"/>
    </location>
</feature>
<evidence type="ECO:0000256" key="3">
    <source>
        <dbReference type="ARBA" id="ARBA00022692"/>
    </source>
</evidence>
<feature type="transmembrane region" description="Helical" evidence="6">
    <location>
        <begin position="537"/>
        <end position="559"/>
    </location>
</feature>
<dbReference type="InterPro" id="IPR052536">
    <property type="entry name" value="ABC-4_Integral_Memb_Prot"/>
</dbReference>
<evidence type="ECO:0000259" key="7">
    <source>
        <dbReference type="Pfam" id="PF02687"/>
    </source>
</evidence>
<evidence type="ECO:0000256" key="6">
    <source>
        <dbReference type="PIRNR" id="PIRNR018968"/>
    </source>
</evidence>
<keyword evidence="2 6" id="KW-1003">Cell membrane</keyword>
<dbReference type="AlphaFoldDB" id="A0A6N2ZIZ1"/>
<organism evidence="8">
    <name type="scientific">Clostridium paraputrificum</name>
    <dbReference type="NCBI Taxonomy" id="29363"/>
    <lineage>
        <taxon>Bacteria</taxon>
        <taxon>Bacillati</taxon>
        <taxon>Bacillota</taxon>
        <taxon>Clostridia</taxon>
        <taxon>Eubacteriales</taxon>
        <taxon>Clostridiaceae</taxon>
        <taxon>Clostridium</taxon>
    </lineage>
</organism>
<reference evidence="8" key="1">
    <citation type="submission" date="2019-11" db="EMBL/GenBank/DDBJ databases">
        <authorList>
            <person name="Feng L."/>
        </authorList>
    </citation>
    <scope>NUCLEOTIDE SEQUENCE</scope>
    <source>
        <strain evidence="8">CParaputrificumLFYP93</strain>
    </source>
</reference>
<dbReference type="EMBL" id="CACRTV010000021">
    <property type="protein sequence ID" value="VYT79464.1"/>
    <property type="molecule type" value="Genomic_DNA"/>
</dbReference>
<keyword evidence="6" id="KW-0813">Transport</keyword>
<feature type="transmembrane region" description="Helical" evidence="6">
    <location>
        <begin position="289"/>
        <end position="316"/>
    </location>
</feature>
<dbReference type="PIRSF" id="PIRSF018968">
    <property type="entry name" value="ABC_permease_BceB"/>
    <property type="match status" value="1"/>
</dbReference>
<comment type="similarity">
    <text evidence="6">Belongs to the ABC-4 integral membrane protein family.</text>
</comment>
<name>A0A6N2ZIZ1_9CLOT</name>
<comment type="subcellular location">
    <subcellularLocation>
        <location evidence="1 6">Cell membrane</location>
        <topology evidence="1 6">Multi-pass membrane protein</topology>
    </subcellularLocation>
</comment>
<feature type="transmembrane region" description="Helical" evidence="6">
    <location>
        <begin position="627"/>
        <end position="648"/>
    </location>
</feature>
<keyword evidence="3 6" id="KW-0812">Transmembrane</keyword>
<gene>
    <name evidence="8" type="primary">bceB_1</name>
    <name evidence="8" type="ORF">CPLFYP93_00613</name>
</gene>
<sequence>MYFKLSLRNIRRSLKDYTIYFLTLIFAVCIFYTFNSIESQKLLLDLSEYQGSTFTAISMAITVVSVFISFILGFLIIYANNFLIKRRKKELGVYMTLGMERKSISRILFAETLLIGFISLGIGLFLGVLLSQCLSIVTAKMFSVKLLSFKFIFSESAFIKTIICFGLIYIIILLFNSRSINNVKLIDLIYASRKNEETKVIGLKISVVLFILSVITNLSAYVILIKGGAAAITVTMFICVILGIIGTFLFFMSLTGFLLKLVQSSKRYYFKKLNMFLLRQINSKINTNFISMSFICLMLFLAICTLSGGLGINFAVSSQGKELTPHDATVQDEINKTDLEKVFMDANINLNKFTSEFSAYKQYNSGIGYKELFNEELVNELKNLYPVTANVDVKVVGLSDFNEEMKLIGKEPIILNDKSFGLFLNDEICYKYISIYLEDGRKINLNNNQLEFDKSKVVYVNFNNTMMQGNIGTIIVNDKYLNGLKMYNSYINLDFENPEDLKILMDEVNSNPLIEKDKFFFVPREMIEANSQMLGTMVAYLGIYLGIIFIITSAAVLALQQLSDSSDNIERYRLLKKIGVDEEEINKTILKQTGIYFMLPLFLAIIHSIVGITFSEEVIKLFGSTKNMIYVIITAIVFIIIYGGYYLATYIGSKNMMKNRI</sequence>
<keyword evidence="5 6" id="KW-0472">Membrane</keyword>
<accession>A0A6N2ZIZ1</accession>
<dbReference type="GO" id="GO:0005886">
    <property type="term" value="C:plasma membrane"/>
    <property type="evidence" value="ECO:0007669"/>
    <property type="project" value="UniProtKB-SubCell"/>
</dbReference>
<feature type="transmembrane region" description="Helical" evidence="6">
    <location>
        <begin position="201"/>
        <end position="223"/>
    </location>
</feature>
<evidence type="ECO:0000256" key="2">
    <source>
        <dbReference type="ARBA" id="ARBA00022475"/>
    </source>
</evidence>
<feature type="domain" description="ABC3 transporter permease C-terminal" evidence="7">
    <location>
        <begin position="63"/>
        <end position="174"/>
    </location>
</feature>
<proteinExistence type="inferred from homology"/>
<dbReference type="PANTHER" id="PTHR46795">
    <property type="entry name" value="ABC TRANSPORTER PERMEASE-RELATED-RELATED"/>
    <property type="match status" value="1"/>
</dbReference>
<feature type="transmembrane region" description="Helical" evidence="6">
    <location>
        <begin position="54"/>
        <end position="79"/>
    </location>
</feature>
<feature type="transmembrane region" description="Helical" evidence="6">
    <location>
        <begin position="229"/>
        <end position="262"/>
    </location>
</feature>
<feature type="transmembrane region" description="Helical" evidence="6">
    <location>
        <begin position="157"/>
        <end position="175"/>
    </location>
</feature>
<dbReference type="GO" id="GO:0055085">
    <property type="term" value="P:transmembrane transport"/>
    <property type="evidence" value="ECO:0007669"/>
    <property type="project" value="UniProtKB-UniRule"/>
</dbReference>
<dbReference type="InterPro" id="IPR027022">
    <property type="entry name" value="ABC_permease_BceB-typ"/>
</dbReference>
<evidence type="ECO:0000256" key="5">
    <source>
        <dbReference type="ARBA" id="ARBA00023136"/>
    </source>
</evidence>
<keyword evidence="4 6" id="KW-1133">Transmembrane helix</keyword>
<protein>
    <submittedName>
        <fullName evidence="8">Bacitracin export permease protein BceB</fullName>
    </submittedName>
</protein>
<evidence type="ECO:0000256" key="4">
    <source>
        <dbReference type="ARBA" id="ARBA00022989"/>
    </source>
</evidence>
<evidence type="ECO:0000313" key="8">
    <source>
        <dbReference type="EMBL" id="VYT79464.1"/>
    </source>
</evidence>
<dbReference type="InterPro" id="IPR003838">
    <property type="entry name" value="ABC3_permease_C"/>
</dbReference>
<dbReference type="PANTHER" id="PTHR46795:SF3">
    <property type="entry name" value="ABC TRANSPORTER PERMEASE"/>
    <property type="match status" value="1"/>
</dbReference>
<dbReference type="Pfam" id="PF02687">
    <property type="entry name" value="FtsX"/>
    <property type="match status" value="1"/>
</dbReference>
<evidence type="ECO:0000256" key="1">
    <source>
        <dbReference type="ARBA" id="ARBA00004651"/>
    </source>
</evidence>
<feature type="transmembrane region" description="Helical" evidence="6">
    <location>
        <begin position="17"/>
        <end position="34"/>
    </location>
</feature>